<dbReference type="EMBL" id="DVGY01000129">
    <property type="protein sequence ID" value="HIR41313.1"/>
    <property type="molecule type" value="Genomic_DNA"/>
</dbReference>
<protein>
    <recommendedName>
        <fullName evidence="5">Cohesin domain-containing protein</fullName>
    </recommendedName>
</protein>
<feature type="chain" id="PRO_5038843620" description="Cohesin domain-containing protein" evidence="4">
    <location>
        <begin position="26"/>
        <end position="486"/>
    </location>
</feature>
<dbReference type="GO" id="GO:0000272">
    <property type="term" value="P:polysaccharide catabolic process"/>
    <property type="evidence" value="ECO:0007669"/>
    <property type="project" value="InterPro"/>
</dbReference>
<keyword evidence="2" id="KW-0964">Secreted</keyword>
<dbReference type="SUPFAM" id="SSF49899">
    <property type="entry name" value="Concanavalin A-like lectins/glucanases"/>
    <property type="match status" value="1"/>
</dbReference>
<evidence type="ECO:0000256" key="3">
    <source>
        <dbReference type="ARBA" id="ARBA00022737"/>
    </source>
</evidence>
<dbReference type="Pfam" id="PF00963">
    <property type="entry name" value="Cohesin"/>
    <property type="match status" value="1"/>
</dbReference>
<dbReference type="Gene3D" id="2.60.40.680">
    <property type="match status" value="1"/>
</dbReference>
<feature type="signal peptide" evidence="4">
    <location>
        <begin position="1"/>
        <end position="25"/>
    </location>
</feature>
<dbReference type="AlphaFoldDB" id="A0A9D1DCY5"/>
<organism evidence="6 7">
    <name type="scientific">Candidatus Egerieicola pullicola</name>
    <dbReference type="NCBI Taxonomy" id="2840775"/>
    <lineage>
        <taxon>Bacteria</taxon>
        <taxon>Bacillati</taxon>
        <taxon>Bacillota</taxon>
        <taxon>Clostridia</taxon>
        <taxon>Eubacteriales</taxon>
        <taxon>Oscillospiraceae</taxon>
        <taxon>Oscillospiraceae incertae sedis</taxon>
        <taxon>Candidatus Egerieicola</taxon>
    </lineage>
</organism>
<reference evidence="6" key="2">
    <citation type="journal article" date="2021" name="PeerJ">
        <title>Extensive microbial diversity within the chicken gut microbiome revealed by metagenomics and culture.</title>
        <authorList>
            <person name="Gilroy R."/>
            <person name="Ravi A."/>
            <person name="Getino M."/>
            <person name="Pursley I."/>
            <person name="Horton D.L."/>
            <person name="Alikhan N.F."/>
            <person name="Baker D."/>
            <person name="Gharbi K."/>
            <person name="Hall N."/>
            <person name="Watson M."/>
            <person name="Adriaenssens E.M."/>
            <person name="Foster-Nyarko E."/>
            <person name="Jarju S."/>
            <person name="Secka A."/>
            <person name="Antonio M."/>
            <person name="Oren A."/>
            <person name="Chaudhuri R.R."/>
            <person name="La Ragione R."/>
            <person name="Hildebrand F."/>
            <person name="Pallen M.J."/>
        </authorList>
    </citation>
    <scope>NUCLEOTIDE SEQUENCE</scope>
    <source>
        <strain evidence="6">CHK184-25365</strain>
    </source>
</reference>
<name>A0A9D1DCY5_9FIRM</name>
<evidence type="ECO:0000259" key="5">
    <source>
        <dbReference type="Pfam" id="PF00963"/>
    </source>
</evidence>
<evidence type="ECO:0000256" key="2">
    <source>
        <dbReference type="ARBA" id="ARBA00022525"/>
    </source>
</evidence>
<comment type="subcellular location">
    <subcellularLocation>
        <location evidence="1">Secreted</location>
    </subcellularLocation>
</comment>
<dbReference type="CDD" id="cd08547">
    <property type="entry name" value="Type_II_cohesin"/>
    <property type="match status" value="1"/>
</dbReference>
<dbReference type="InterPro" id="IPR002102">
    <property type="entry name" value="Cohesin_dom"/>
</dbReference>
<evidence type="ECO:0000313" key="7">
    <source>
        <dbReference type="Proteomes" id="UP000886749"/>
    </source>
</evidence>
<evidence type="ECO:0000313" key="6">
    <source>
        <dbReference type="EMBL" id="HIR41313.1"/>
    </source>
</evidence>
<dbReference type="SUPFAM" id="SSF49384">
    <property type="entry name" value="Carbohydrate-binding domain"/>
    <property type="match status" value="1"/>
</dbReference>
<feature type="domain" description="Cohesin" evidence="5">
    <location>
        <begin position="279"/>
        <end position="395"/>
    </location>
</feature>
<evidence type="ECO:0000256" key="4">
    <source>
        <dbReference type="SAM" id="SignalP"/>
    </source>
</evidence>
<gene>
    <name evidence="6" type="ORF">IAB36_05755</name>
</gene>
<keyword evidence="4" id="KW-0732">Signal</keyword>
<dbReference type="InterPro" id="IPR008965">
    <property type="entry name" value="CBM2/CBM3_carb-bd_dom_sf"/>
</dbReference>
<evidence type="ECO:0000256" key="1">
    <source>
        <dbReference type="ARBA" id="ARBA00004613"/>
    </source>
</evidence>
<proteinExistence type="predicted"/>
<accession>A0A9D1DCY5</accession>
<keyword evidence="3" id="KW-0677">Repeat</keyword>
<comment type="caution">
    <text evidence="6">The sequence shown here is derived from an EMBL/GenBank/DDBJ whole genome shotgun (WGS) entry which is preliminary data.</text>
</comment>
<dbReference type="Proteomes" id="UP000886749">
    <property type="component" value="Unassembled WGS sequence"/>
</dbReference>
<dbReference type="GO" id="GO:0005576">
    <property type="term" value="C:extracellular region"/>
    <property type="evidence" value="ECO:0007669"/>
    <property type="project" value="UniProtKB-SubCell"/>
</dbReference>
<dbReference type="InterPro" id="IPR013320">
    <property type="entry name" value="ConA-like_dom_sf"/>
</dbReference>
<dbReference type="Gene3D" id="2.60.120.200">
    <property type="match status" value="1"/>
</dbReference>
<dbReference type="GO" id="GO:0030246">
    <property type="term" value="F:carbohydrate binding"/>
    <property type="evidence" value="ECO:0007669"/>
    <property type="project" value="InterPro"/>
</dbReference>
<sequence>MKMKKLLAGVLSAAMVATMIPVSMAMSSVSAAPEDSLVASYDFTKGETQGWAKYNGMDRAEGNDAITETDEGVVFTTNAYNTYSISNPLAGEVGDSGFTVMVDVSVPSTQAQNEFEGLFGFNSHGVWDWFGVTNSGVTMNMNAVAAPYTQRYFNINDVNPVATDMSSARYVLTIDADAITVYVNGEQIGQYTGTADKPADDTSTDVVSYGQAAMAVANTAQYFDLGYWRNQGDWGAFGSAMTVHGVSFYNTALSADDVAALGAYEPPVEDSDAITASVVDVTGKESYEEGDTVSVAVKATGNVDLGGYSFTLKYDNTLLKLAPQEDSSDPDVVVSNDGENGVVVLKADLQGENSVALSDTAATLYTFNFTVQNVPQSKNVEFSLTDTMFAYYDDNGIPTEYELVPTLNPCTVSLKAAAVIGNPYDFNEDGAAAPNVLDVMALAQLIVDQDPMNNSELDYDVHKDEQYPNVVDVLDVMALARIVVNG</sequence>
<reference evidence="6" key="1">
    <citation type="submission" date="2020-10" db="EMBL/GenBank/DDBJ databases">
        <authorList>
            <person name="Gilroy R."/>
        </authorList>
    </citation>
    <scope>NUCLEOTIDE SEQUENCE</scope>
    <source>
        <strain evidence="6">CHK184-25365</strain>
    </source>
</reference>